<feature type="compositionally biased region" description="Polar residues" evidence="1">
    <location>
        <begin position="608"/>
        <end position="638"/>
    </location>
</feature>
<feature type="compositionally biased region" description="Basic and acidic residues" evidence="1">
    <location>
        <begin position="196"/>
        <end position="205"/>
    </location>
</feature>
<feature type="region of interest" description="Disordered" evidence="1">
    <location>
        <begin position="366"/>
        <end position="385"/>
    </location>
</feature>
<protein>
    <submittedName>
        <fullName evidence="2">AT16096p</fullName>
    </submittedName>
</protein>
<feature type="compositionally biased region" description="Basic and acidic residues" evidence="1">
    <location>
        <begin position="441"/>
        <end position="454"/>
    </location>
</feature>
<reference evidence="2" key="1">
    <citation type="submission" date="2009-08" db="EMBL/GenBank/DDBJ databases">
        <authorList>
            <person name="Carlson J."/>
            <person name="Booth B."/>
            <person name="Frise E."/>
            <person name="Park S."/>
            <person name="Wan K."/>
            <person name="Yu C."/>
            <person name="Celniker S."/>
        </authorList>
    </citation>
    <scope>NUCLEOTIDE SEQUENCE</scope>
</reference>
<feature type="compositionally biased region" description="Low complexity" evidence="1">
    <location>
        <begin position="370"/>
        <end position="385"/>
    </location>
</feature>
<dbReference type="HOGENOM" id="CLU_288742_0_0_1"/>
<feature type="region of interest" description="Disordered" evidence="1">
    <location>
        <begin position="173"/>
        <end position="214"/>
    </location>
</feature>
<organism evidence="2">
    <name type="scientific">Drosophila melanogaster</name>
    <name type="common">Fruit fly</name>
    <dbReference type="NCBI Taxonomy" id="7227"/>
    <lineage>
        <taxon>Eukaryota</taxon>
        <taxon>Metazoa</taxon>
        <taxon>Ecdysozoa</taxon>
        <taxon>Arthropoda</taxon>
        <taxon>Hexapoda</taxon>
        <taxon>Insecta</taxon>
        <taxon>Pterygota</taxon>
        <taxon>Neoptera</taxon>
        <taxon>Endopterygota</taxon>
        <taxon>Diptera</taxon>
        <taxon>Brachycera</taxon>
        <taxon>Muscomorpha</taxon>
        <taxon>Ephydroidea</taxon>
        <taxon>Drosophilidae</taxon>
        <taxon>Drosophila</taxon>
        <taxon>Sophophora</taxon>
    </lineage>
</organism>
<feature type="region of interest" description="Disordered" evidence="1">
    <location>
        <begin position="1008"/>
        <end position="1032"/>
    </location>
</feature>
<feature type="compositionally biased region" description="Basic and acidic residues" evidence="1">
    <location>
        <begin position="804"/>
        <end position="820"/>
    </location>
</feature>
<dbReference type="VEuPathDB" id="VectorBase:FBgn0052686"/>
<dbReference type="AlphaFoldDB" id="C6TPB1"/>
<feature type="region of interest" description="Disordered" evidence="1">
    <location>
        <begin position="1"/>
        <end position="161"/>
    </location>
</feature>
<feature type="region of interest" description="Disordered" evidence="1">
    <location>
        <begin position="1045"/>
        <end position="1082"/>
    </location>
</feature>
<dbReference type="OrthoDB" id="7873310at2759"/>
<feature type="region of interest" description="Disordered" evidence="1">
    <location>
        <begin position="882"/>
        <end position="914"/>
    </location>
</feature>
<feature type="compositionally biased region" description="Polar residues" evidence="1">
    <location>
        <begin position="692"/>
        <end position="705"/>
    </location>
</feature>
<name>C6TPB1_DROME</name>
<feature type="region of interest" description="Disordered" evidence="1">
    <location>
        <begin position="260"/>
        <end position="308"/>
    </location>
</feature>
<dbReference type="EMBL" id="BT099597">
    <property type="protein sequence ID" value="ACU45750.1"/>
    <property type="molecule type" value="mRNA"/>
</dbReference>
<accession>C6TPB1</accession>
<feature type="region of interest" description="Disordered" evidence="1">
    <location>
        <begin position="608"/>
        <end position="720"/>
    </location>
</feature>
<feature type="region of interest" description="Disordered" evidence="1">
    <location>
        <begin position="433"/>
        <end position="457"/>
    </location>
</feature>
<feature type="compositionally biased region" description="Low complexity" evidence="1">
    <location>
        <begin position="25"/>
        <end position="36"/>
    </location>
</feature>
<feature type="region of interest" description="Disordered" evidence="1">
    <location>
        <begin position="329"/>
        <end position="361"/>
    </location>
</feature>
<dbReference type="ExpressionAtlas" id="C6TPB1">
    <property type="expression patterns" value="baseline and differential"/>
</dbReference>
<evidence type="ECO:0000313" key="2">
    <source>
        <dbReference type="EMBL" id="ACU45750.1"/>
    </source>
</evidence>
<feature type="compositionally biased region" description="Basic residues" evidence="1">
    <location>
        <begin position="1062"/>
        <end position="1082"/>
    </location>
</feature>
<proteinExistence type="evidence at transcript level"/>
<feature type="compositionally biased region" description="Low complexity" evidence="1">
    <location>
        <begin position="1045"/>
        <end position="1054"/>
    </location>
</feature>
<evidence type="ECO:0000256" key="1">
    <source>
        <dbReference type="SAM" id="MobiDB-lite"/>
    </source>
</evidence>
<feature type="compositionally biased region" description="Polar residues" evidence="1">
    <location>
        <begin position="333"/>
        <end position="361"/>
    </location>
</feature>
<feature type="compositionally biased region" description="Basic and acidic residues" evidence="1">
    <location>
        <begin position="1008"/>
        <end position="1023"/>
    </location>
</feature>
<feature type="compositionally biased region" description="Low complexity" evidence="1">
    <location>
        <begin position="272"/>
        <end position="307"/>
    </location>
</feature>
<feature type="compositionally biased region" description="Low complexity" evidence="1">
    <location>
        <begin position="790"/>
        <end position="800"/>
    </location>
</feature>
<sequence>MSTEMSKFLGGGRRYPVNRNKALQTKTGTGVAAKGGEPTARGAPSKPPSQRNPKPTKDADVPGAAGASRLGGGTSASQPPVKSNPRPSNGASGPSAAGAVPKRPPNRASPATAVTAEAGKAVPKRATGGGVPARGVMQTTATSTLRRRPAPPTSARIPISRRLDEAKWIMKPSDNFAPCSESSSEDNFKEQASGSQERKEDHAGDLDGSSSSGHLHRSQLLMSLPAEQVGRTKIKGRTSRIFRVPSQRIMHVDQLMQAQLRQMDSRKTRAQSSSRSHSRSPNWSASRLPSPLSQQSSFRSPSISTSSNEIAEVKDVALRDARTVTKIPATGLESCSPSPDASPATSQSRLQSPTISNASSCCTMENGVRSSMSTSSPHSNTTSSKTSVIECINGIRTSSTVQQNPGIQGALGSKSIKLTSTVMRLIQPVASKGDVESPEIPMDKDNEKEKEKKKLTVQKGNAKTKLAMNAPMVQSISPPKFSPMVKVPIPISQSVNHVVNQLTAQLKEAAMMHKSKDNLPKDRDTYEAFGPKDPFRKASIYLIMDQPRNQSGASTNEPTKNSWVIQPIEQPNSSTINLHKNEVTNPYLDESIEHPRQYINQRTVRAANQQRNESKSPSVNHMISLSKDSTGVNHSMNQYVMPPKTRRHQMRNPSKSSLLPRCRESKAGISRNPYIEESKTLSRFPARRPPSVSVNRPSQPSTSTGIPKVLPPPEPQKPESPIVGKIIRKEQHKVPRTMEDGIDMSYQYFVSIPLKRGRKPQVVRYLYRPMVRQLNAPTSPNRRSRRASRKAAAAAAAAAASEEEQLKAAEEGSPKIDPELKALGGVPVPLEDPSQVKEPSPQPAVKPKIFVDPEAVLNGPYEVPPLKLDARYKSMMEQLAQMPYPEDRSSRARRRRSNRQARAAGGADQVPTSVHSLGVGDGDAPKSDMNSLQQVSSIWKSGSRLPKPVNYQPEPKRLCTATGAPMSFHSPVQFGHSVADSDHFILPDEPMIQAITYDDIEQTEQKLLDEKPVQKEEERKEGTTKSVSFHPVEAEVSEFHLSSSSISISLTSSSNCGVTKTKTSRPSKKRKSKSKGRGKLRK</sequence>
<feature type="region of interest" description="Disordered" evidence="1">
    <location>
        <begin position="774"/>
        <end position="846"/>
    </location>
</feature>
<feature type="compositionally biased region" description="Low complexity" evidence="1">
    <location>
        <begin position="83"/>
        <end position="101"/>
    </location>
</feature>
<gene>
    <name evidence="2" type="primary">CG32686-RB</name>
</gene>